<dbReference type="AlphaFoldDB" id="L5LBU7"/>
<gene>
    <name evidence="1" type="ORF">MDA_GLEAN10019067</name>
</gene>
<evidence type="ECO:0000313" key="1">
    <source>
        <dbReference type="EMBL" id="ELK23824.1"/>
    </source>
</evidence>
<organism evidence="1 2">
    <name type="scientific">Myotis davidii</name>
    <name type="common">David's myotis</name>
    <dbReference type="NCBI Taxonomy" id="225400"/>
    <lineage>
        <taxon>Eukaryota</taxon>
        <taxon>Metazoa</taxon>
        <taxon>Chordata</taxon>
        <taxon>Craniata</taxon>
        <taxon>Vertebrata</taxon>
        <taxon>Euteleostomi</taxon>
        <taxon>Mammalia</taxon>
        <taxon>Eutheria</taxon>
        <taxon>Laurasiatheria</taxon>
        <taxon>Chiroptera</taxon>
        <taxon>Yangochiroptera</taxon>
        <taxon>Vespertilionidae</taxon>
        <taxon>Myotis</taxon>
    </lineage>
</organism>
<dbReference type="Proteomes" id="UP000010556">
    <property type="component" value="Unassembled WGS sequence"/>
</dbReference>
<dbReference type="EMBL" id="KB113178">
    <property type="protein sequence ID" value="ELK23824.1"/>
    <property type="molecule type" value="Genomic_DNA"/>
</dbReference>
<sequence>MGRRPWVGPSSDYPNPDNKWDSAWPMAPCARCFPSTVLDVGSLQIGFASSMLSKDLICRQGLKFHSGPGIKN</sequence>
<protein>
    <submittedName>
        <fullName evidence="1">Uncharacterized protein</fullName>
    </submittedName>
</protein>
<proteinExistence type="predicted"/>
<reference evidence="2" key="1">
    <citation type="journal article" date="2013" name="Science">
        <title>Comparative analysis of bat genomes provides insight into the evolution of flight and immunity.</title>
        <authorList>
            <person name="Zhang G."/>
            <person name="Cowled C."/>
            <person name="Shi Z."/>
            <person name="Huang Z."/>
            <person name="Bishop-Lilly K.A."/>
            <person name="Fang X."/>
            <person name="Wynne J.W."/>
            <person name="Xiong Z."/>
            <person name="Baker M.L."/>
            <person name="Zhao W."/>
            <person name="Tachedjian M."/>
            <person name="Zhu Y."/>
            <person name="Zhou P."/>
            <person name="Jiang X."/>
            <person name="Ng J."/>
            <person name="Yang L."/>
            <person name="Wu L."/>
            <person name="Xiao J."/>
            <person name="Feng Y."/>
            <person name="Chen Y."/>
            <person name="Sun X."/>
            <person name="Zhang Y."/>
            <person name="Marsh G.A."/>
            <person name="Crameri G."/>
            <person name="Broder C.C."/>
            <person name="Frey K.G."/>
            <person name="Wang L.F."/>
            <person name="Wang J."/>
        </authorList>
    </citation>
    <scope>NUCLEOTIDE SEQUENCE [LARGE SCALE GENOMIC DNA]</scope>
</reference>
<name>L5LBU7_MYODS</name>
<keyword evidence="2" id="KW-1185">Reference proteome</keyword>
<accession>L5LBU7</accession>
<evidence type="ECO:0000313" key="2">
    <source>
        <dbReference type="Proteomes" id="UP000010556"/>
    </source>
</evidence>